<dbReference type="SUPFAM" id="SSF53850">
    <property type="entry name" value="Periplasmic binding protein-like II"/>
    <property type="match status" value="1"/>
</dbReference>
<dbReference type="PANTHER" id="PTHR30419">
    <property type="entry name" value="HTH-TYPE TRANSCRIPTIONAL REGULATOR YBHD"/>
    <property type="match status" value="1"/>
</dbReference>
<name>A0ABZ2ZBL7_9BACI</name>
<dbReference type="SUPFAM" id="SSF46785">
    <property type="entry name" value="Winged helix' DNA-binding domain"/>
    <property type="match status" value="1"/>
</dbReference>
<dbReference type="InterPro" id="IPR036390">
    <property type="entry name" value="WH_DNA-bd_sf"/>
</dbReference>
<dbReference type="CDD" id="cd05466">
    <property type="entry name" value="PBP2_LTTR_substrate"/>
    <property type="match status" value="1"/>
</dbReference>
<feature type="domain" description="HTH lysR-type" evidence="5">
    <location>
        <begin position="7"/>
        <end position="64"/>
    </location>
</feature>
<evidence type="ECO:0000256" key="2">
    <source>
        <dbReference type="ARBA" id="ARBA00023015"/>
    </source>
</evidence>
<sequence>MEGARVIELRHLEYFLMVSNELHFTKAAEKLGISQPTLSHQIKILENDIGYPLFNRIGKKIELTKIGEIVRQETLNIQGSLQSMSFQIKAMKELEIGEIKIAVLPGEITDLVSTLCIRFNQLHPNVKVFIETTDQVEMAVLENRADFGIGFHLYPNDLLLVNKLYEEEFYLISNRCDGEEKVSFSSVVDGPLILFPNMHQCRKILDNTSFDIGIQMDPVVETSSIQSILNLVRSGLGRSIVSRTLFEFYDTKDLFYQHIEKPMLTSDVSIVMKKNGFINFAVRQYIKLLVSEIEKLHFRTDQAAIYSLHRSIL</sequence>
<dbReference type="Gene3D" id="1.10.10.10">
    <property type="entry name" value="Winged helix-like DNA-binding domain superfamily/Winged helix DNA-binding domain"/>
    <property type="match status" value="1"/>
</dbReference>
<accession>A0ABZ2ZBL7</accession>
<dbReference type="InterPro" id="IPR036388">
    <property type="entry name" value="WH-like_DNA-bd_sf"/>
</dbReference>
<protein>
    <submittedName>
        <fullName evidence="6">LysR family transcriptional regulator</fullName>
    </submittedName>
</protein>
<organism evidence="6 7">
    <name type="scientific">Cytobacillus pseudoceanisediminis</name>
    <dbReference type="NCBI Taxonomy" id="3051614"/>
    <lineage>
        <taxon>Bacteria</taxon>
        <taxon>Bacillati</taxon>
        <taxon>Bacillota</taxon>
        <taxon>Bacilli</taxon>
        <taxon>Bacillales</taxon>
        <taxon>Bacillaceae</taxon>
        <taxon>Cytobacillus</taxon>
    </lineage>
</organism>
<dbReference type="Proteomes" id="UP001472074">
    <property type="component" value="Chromosome"/>
</dbReference>
<dbReference type="InterPro" id="IPR000847">
    <property type="entry name" value="LysR_HTH_N"/>
</dbReference>
<keyword evidence="4" id="KW-0804">Transcription</keyword>
<comment type="similarity">
    <text evidence="1">Belongs to the LysR transcriptional regulatory family.</text>
</comment>
<evidence type="ECO:0000313" key="6">
    <source>
        <dbReference type="EMBL" id="WZP05552.1"/>
    </source>
</evidence>
<evidence type="ECO:0000256" key="4">
    <source>
        <dbReference type="ARBA" id="ARBA00023163"/>
    </source>
</evidence>
<reference evidence="6 7" key="1">
    <citation type="submission" date="2024-04" db="EMBL/GenBank/DDBJ databases">
        <title>Screening of coral probiotics and analysis of their probiotic properties.</title>
        <authorList>
            <person name="Wang S."/>
        </authorList>
    </citation>
    <scope>NUCLEOTIDE SEQUENCE [LARGE SCALE GENOMIC DNA]</scope>
    <source>
        <strain evidence="6 7">GXU-Z9</strain>
    </source>
</reference>
<dbReference type="InterPro" id="IPR005119">
    <property type="entry name" value="LysR_subst-bd"/>
</dbReference>
<dbReference type="PRINTS" id="PR00039">
    <property type="entry name" value="HTHLYSR"/>
</dbReference>
<evidence type="ECO:0000313" key="7">
    <source>
        <dbReference type="Proteomes" id="UP001472074"/>
    </source>
</evidence>
<evidence type="ECO:0000256" key="3">
    <source>
        <dbReference type="ARBA" id="ARBA00023125"/>
    </source>
</evidence>
<keyword evidence="2" id="KW-0805">Transcription regulation</keyword>
<dbReference type="EMBL" id="CP151651">
    <property type="protein sequence ID" value="WZP05552.1"/>
    <property type="molecule type" value="Genomic_DNA"/>
</dbReference>
<dbReference type="Gene3D" id="3.40.190.290">
    <property type="match status" value="1"/>
</dbReference>
<dbReference type="InterPro" id="IPR050950">
    <property type="entry name" value="HTH-type_LysR_regulators"/>
</dbReference>
<keyword evidence="7" id="KW-1185">Reference proteome</keyword>
<gene>
    <name evidence="6" type="ORF">AADC60_15775</name>
</gene>
<evidence type="ECO:0000259" key="5">
    <source>
        <dbReference type="PROSITE" id="PS50931"/>
    </source>
</evidence>
<dbReference type="RefSeq" id="WP_285838787.1">
    <property type="nucleotide sequence ID" value="NZ_CP151651.1"/>
</dbReference>
<proteinExistence type="inferred from homology"/>
<keyword evidence="3" id="KW-0238">DNA-binding</keyword>
<dbReference type="Pfam" id="PF03466">
    <property type="entry name" value="LysR_substrate"/>
    <property type="match status" value="1"/>
</dbReference>
<evidence type="ECO:0000256" key="1">
    <source>
        <dbReference type="ARBA" id="ARBA00009437"/>
    </source>
</evidence>
<dbReference type="PROSITE" id="PS50931">
    <property type="entry name" value="HTH_LYSR"/>
    <property type="match status" value="1"/>
</dbReference>
<dbReference type="Pfam" id="PF00126">
    <property type="entry name" value="HTH_1"/>
    <property type="match status" value="1"/>
</dbReference>